<gene>
    <name evidence="1" type="ORF">LCGC14_0123510</name>
</gene>
<accession>A0A0F9VM47</accession>
<dbReference type="AlphaFoldDB" id="A0A0F9VM47"/>
<name>A0A0F9VM47_9ZZZZ</name>
<organism evidence="1">
    <name type="scientific">marine sediment metagenome</name>
    <dbReference type="NCBI Taxonomy" id="412755"/>
    <lineage>
        <taxon>unclassified sequences</taxon>
        <taxon>metagenomes</taxon>
        <taxon>ecological metagenomes</taxon>
    </lineage>
</organism>
<sequence length="83" mass="9204">MVKGEFLIGDNDEFLSNISCLLKTYVLALEGESTFSLSTLSNGDPKSNVIVSLEFIINLLSREQMGALDEITKILSEINHKRV</sequence>
<protein>
    <submittedName>
        <fullName evidence="1">Uncharacterized protein</fullName>
    </submittedName>
</protein>
<evidence type="ECO:0000313" key="1">
    <source>
        <dbReference type="EMBL" id="KKO00943.1"/>
    </source>
</evidence>
<proteinExistence type="predicted"/>
<comment type="caution">
    <text evidence="1">The sequence shown here is derived from an EMBL/GenBank/DDBJ whole genome shotgun (WGS) entry which is preliminary data.</text>
</comment>
<dbReference type="EMBL" id="LAZR01000038">
    <property type="protein sequence ID" value="KKO00943.1"/>
    <property type="molecule type" value="Genomic_DNA"/>
</dbReference>
<reference evidence="1" key="1">
    <citation type="journal article" date="2015" name="Nature">
        <title>Complex archaea that bridge the gap between prokaryotes and eukaryotes.</title>
        <authorList>
            <person name="Spang A."/>
            <person name="Saw J.H."/>
            <person name="Jorgensen S.L."/>
            <person name="Zaremba-Niedzwiedzka K."/>
            <person name="Martijn J."/>
            <person name="Lind A.E."/>
            <person name="van Eijk R."/>
            <person name="Schleper C."/>
            <person name="Guy L."/>
            <person name="Ettema T.J."/>
        </authorList>
    </citation>
    <scope>NUCLEOTIDE SEQUENCE</scope>
</reference>